<dbReference type="InterPro" id="IPR043146">
    <property type="entry name" value="Penicillin_amidase_N_B-knob"/>
</dbReference>
<dbReference type="PANTHER" id="PTHR34218">
    <property type="entry name" value="PEPTIDASE S45 PENICILLIN AMIDASE"/>
    <property type="match status" value="1"/>
</dbReference>
<dbReference type="InterPro" id="IPR043147">
    <property type="entry name" value="Penicillin_amidase_A-knob"/>
</dbReference>
<name>A0ABW2RP96_9BACL</name>
<evidence type="ECO:0000256" key="3">
    <source>
        <dbReference type="ARBA" id="ARBA00023145"/>
    </source>
</evidence>
<accession>A0ABW2RP96</accession>
<dbReference type="SUPFAM" id="SSF56235">
    <property type="entry name" value="N-terminal nucleophile aminohydrolases (Ntn hydrolases)"/>
    <property type="match status" value="1"/>
</dbReference>
<dbReference type="InterPro" id="IPR029055">
    <property type="entry name" value="Ntn_hydrolases_N"/>
</dbReference>
<reference evidence="5" key="1">
    <citation type="journal article" date="2019" name="Int. J. Syst. Evol. Microbiol.">
        <title>The Global Catalogue of Microorganisms (GCM) 10K type strain sequencing project: providing services to taxonomists for standard genome sequencing and annotation.</title>
        <authorList>
            <consortium name="The Broad Institute Genomics Platform"/>
            <consortium name="The Broad Institute Genome Sequencing Center for Infectious Disease"/>
            <person name="Wu L."/>
            <person name="Ma J."/>
        </authorList>
    </citation>
    <scope>NUCLEOTIDE SEQUENCE [LARGE SCALE GENOMIC DNA]</scope>
    <source>
        <strain evidence="5">CGMCC 1.12942</strain>
    </source>
</reference>
<keyword evidence="5" id="KW-1185">Reference proteome</keyword>
<comment type="similarity">
    <text evidence="1">Belongs to the peptidase S45 family.</text>
</comment>
<protein>
    <submittedName>
        <fullName evidence="4">Penicillin acylase family protein</fullName>
    </submittedName>
</protein>
<keyword evidence="2" id="KW-0378">Hydrolase</keyword>
<dbReference type="PIRSF" id="PIRSF001227">
    <property type="entry name" value="Pen_acylase"/>
    <property type="match status" value="1"/>
</dbReference>
<comment type="caution">
    <text evidence="4">The sequence shown here is derived from an EMBL/GenBank/DDBJ whole genome shotgun (WGS) entry which is preliminary data.</text>
</comment>
<evidence type="ECO:0000313" key="5">
    <source>
        <dbReference type="Proteomes" id="UP001596500"/>
    </source>
</evidence>
<dbReference type="InterPro" id="IPR002692">
    <property type="entry name" value="S45"/>
</dbReference>
<proteinExistence type="inferred from homology"/>
<dbReference type="Gene3D" id="1.10.439.10">
    <property type="entry name" value="Penicillin Amidohydrolase, domain 1"/>
    <property type="match status" value="1"/>
</dbReference>
<sequence length="796" mass="89670">MTAPAVKKKARFAIWRTLLISLLFFLLLLVSIGHVWIHYPLPLTQGEVKLPGLRFPVTVTRDSQGVPHIEATNQHDLYMAQGYVTAQDRLFQMDLSRRMASGQLSEVLGKAALKKDRFFRTLGLRRAAELSYNAYSPEAKHVLSAYAKGVNAYMNEAKQHHRLPIEFTFIGYEPRPWTPIDSLTIGKYMAYDLGGKWKGQAFRYLALQQLPQAEALELFPPEADRAIDPRQLGFPSKTALSQLADSLAKVPFPSEHNGSNNWVVSGSKTATGKPLLANDPHLGINLPAIWYQTTLTSPDTHVSGVIFAGIPGIILGHNETIAWGVTNLGPDVEDLYIEKRNPEQPTRFLYKGKWEKAQVIMETILVKGEKPLQHQVLITRHGPVISEWADPDKKLQADTAFALRWTALDATTELEAVLRLNQSRNWDEFKQALTHFNAPAQNFVFASLDGTIAYRANGKIPVRKGNRALPVPGWTDKYEWKNYIPWEELPTIINPPSGFIATANHRVFAQTYPHHIASTWAPPYRTKRIHEVLSSKNGLTVADMKNLQSDEKNLQAARMTQPLLHQLDKAKLTATEREAVRLLEKWNHYDHADAGAPLVYHLWMEEIKQQLYRPLNKKTAELFEEKDIVTDTLLSQAARGEAGTWINRAGGIKKLSTDAFKRAVKRASDLQGAHPASWRWGEFHQIEFTHPLSVKKPLDLLLNSSSYPVGGSEHTVRAMGWDKETGKVDHGAPWRIVIDVGNLRQAEHLLGPGQSGQFSSDWYDDQAESWATNRYHRTMLQAPSEAGANHRLQLIP</sequence>
<dbReference type="Gene3D" id="2.30.120.10">
    <property type="match status" value="1"/>
</dbReference>
<evidence type="ECO:0000313" key="4">
    <source>
        <dbReference type="EMBL" id="MFC7442778.1"/>
    </source>
</evidence>
<dbReference type="RefSeq" id="WP_379866877.1">
    <property type="nucleotide sequence ID" value="NZ_JBHTBW010000061.1"/>
</dbReference>
<dbReference type="EMBL" id="JBHTBW010000061">
    <property type="protein sequence ID" value="MFC7442778.1"/>
    <property type="molecule type" value="Genomic_DNA"/>
</dbReference>
<evidence type="ECO:0000256" key="1">
    <source>
        <dbReference type="ARBA" id="ARBA00006586"/>
    </source>
</evidence>
<dbReference type="InterPro" id="IPR014395">
    <property type="entry name" value="Pen/GL7ACA/AHL_acylase"/>
</dbReference>
<dbReference type="Gene3D" id="3.60.20.10">
    <property type="entry name" value="Glutamine Phosphoribosylpyrophosphate, subunit 1, domain 1"/>
    <property type="match status" value="1"/>
</dbReference>
<evidence type="ECO:0000256" key="2">
    <source>
        <dbReference type="ARBA" id="ARBA00022801"/>
    </source>
</evidence>
<dbReference type="PANTHER" id="PTHR34218:SF4">
    <property type="entry name" value="ACYL-HOMOSERINE LACTONE ACYLASE QUIP"/>
    <property type="match status" value="1"/>
</dbReference>
<dbReference type="CDD" id="cd03747">
    <property type="entry name" value="Ntn_PGA_like"/>
    <property type="match status" value="1"/>
</dbReference>
<keyword evidence="3" id="KW-0865">Zymogen</keyword>
<gene>
    <name evidence="4" type="ORF">ACFQNG_17030</name>
</gene>
<dbReference type="Proteomes" id="UP001596500">
    <property type="component" value="Unassembled WGS sequence"/>
</dbReference>
<dbReference type="Pfam" id="PF01804">
    <property type="entry name" value="Penicil_amidase"/>
    <property type="match status" value="1"/>
</dbReference>
<dbReference type="InterPro" id="IPR023343">
    <property type="entry name" value="Penicillin_amidase_dom1"/>
</dbReference>
<organism evidence="4 5">
    <name type="scientific">Laceyella putida</name>
    <dbReference type="NCBI Taxonomy" id="110101"/>
    <lineage>
        <taxon>Bacteria</taxon>
        <taxon>Bacillati</taxon>
        <taxon>Bacillota</taxon>
        <taxon>Bacilli</taxon>
        <taxon>Bacillales</taxon>
        <taxon>Thermoactinomycetaceae</taxon>
        <taxon>Laceyella</taxon>
    </lineage>
</organism>
<dbReference type="Gene3D" id="1.10.1400.10">
    <property type="match status" value="1"/>
</dbReference>